<dbReference type="Pfam" id="PF00395">
    <property type="entry name" value="SLH"/>
    <property type="match status" value="3"/>
</dbReference>
<dbReference type="AlphaFoldDB" id="A0A2A2TEY3"/>
<evidence type="ECO:0000313" key="4">
    <source>
        <dbReference type="Proteomes" id="UP000218238"/>
    </source>
</evidence>
<feature type="domain" description="SLH" evidence="2">
    <location>
        <begin position="294"/>
        <end position="358"/>
    </location>
</feature>
<dbReference type="PANTHER" id="PTHR43308:SF5">
    <property type="entry name" value="S-LAYER PROTEIN _ PEPTIDOGLYCAN ENDO-BETA-N-ACETYLGLUCOSAMINIDASE"/>
    <property type="match status" value="1"/>
</dbReference>
<dbReference type="OrthoDB" id="9759810at2"/>
<feature type="domain" description="SLH" evidence="2">
    <location>
        <begin position="233"/>
        <end position="292"/>
    </location>
</feature>
<dbReference type="PROSITE" id="PS51272">
    <property type="entry name" value="SLH"/>
    <property type="match status" value="3"/>
</dbReference>
<keyword evidence="1" id="KW-1133">Transmembrane helix</keyword>
<dbReference type="InterPro" id="IPR051465">
    <property type="entry name" value="Cell_Envelope_Struct_Comp"/>
</dbReference>
<keyword evidence="1" id="KW-0812">Transmembrane</keyword>
<accession>A0A2A2TEY3</accession>
<name>A0A2A2TEY3_9CYAN</name>
<protein>
    <submittedName>
        <fullName evidence="3">S-layer protein</fullName>
    </submittedName>
</protein>
<comment type="caution">
    <text evidence="3">The sequence shown here is derived from an EMBL/GenBank/DDBJ whole genome shotgun (WGS) entry which is preliminary data.</text>
</comment>
<dbReference type="Proteomes" id="UP000218238">
    <property type="component" value="Unassembled WGS sequence"/>
</dbReference>
<keyword evidence="1" id="KW-0472">Membrane</keyword>
<dbReference type="PANTHER" id="PTHR43308">
    <property type="entry name" value="OUTER MEMBRANE PROTEIN ALPHA-RELATED"/>
    <property type="match status" value="1"/>
</dbReference>
<dbReference type="InterPro" id="IPR001119">
    <property type="entry name" value="SLH_dom"/>
</dbReference>
<evidence type="ECO:0000259" key="2">
    <source>
        <dbReference type="PROSITE" id="PS51272"/>
    </source>
</evidence>
<feature type="transmembrane region" description="Helical" evidence="1">
    <location>
        <begin position="22"/>
        <end position="40"/>
    </location>
</feature>
<organism evidence="3 4">
    <name type="scientific">Brunnivagina elsteri CCALA 953</name>
    <dbReference type="NCBI Taxonomy" id="987040"/>
    <lineage>
        <taxon>Bacteria</taxon>
        <taxon>Bacillati</taxon>
        <taxon>Cyanobacteriota</taxon>
        <taxon>Cyanophyceae</taxon>
        <taxon>Nostocales</taxon>
        <taxon>Calotrichaceae</taxon>
        <taxon>Brunnivagina</taxon>
    </lineage>
</organism>
<dbReference type="RefSeq" id="WP_095723702.1">
    <property type="nucleotide sequence ID" value="NZ_NTFS01000302.1"/>
</dbReference>
<evidence type="ECO:0000313" key="3">
    <source>
        <dbReference type="EMBL" id="PAX51969.1"/>
    </source>
</evidence>
<dbReference type="EMBL" id="NTFS01000302">
    <property type="protein sequence ID" value="PAX51969.1"/>
    <property type="molecule type" value="Genomic_DNA"/>
</dbReference>
<reference evidence="3 4" key="1">
    <citation type="submission" date="2017-08" db="EMBL/GenBank/DDBJ databases">
        <title>Draft genome sequence of filamentous cyanobacterium Calothrix elsteri CCALA 953.</title>
        <authorList>
            <person name="Gagunashvili A.N."/>
            <person name="Elster J."/>
            <person name="Andresson O.S."/>
        </authorList>
    </citation>
    <scope>NUCLEOTIDE SEQUENCE [LARGE SCALE GENOMIC DNA]</scope>
    <source>
        <strain evidence="3 4">CCALA 953</strain>
    </source>
</reference>
<proteinExistence type="predicted"/>
<feature type="domain" description="SLH" evidence="2">
    <location>
        <begin position="169"/>
        <end position="232"/>
    </location>
</feature>
<gene>
    <name evidence="3" type="ORF">CK510_21885</name>
</gene>
<sequence length="367" mass="39867">MTNLPPSDPRSTQRNSLDFDDFIGVLVAFATIGSILFWALSRQESKWNFGQLMPSLSPTVVPNLQPNPQAGIDNNLLLSMPKTEVQPNLVTQVPVIPNSDLSQDDAKPGIPAIEIPVPEKPKEIPSVPGAGVFGFIPPLVDGNTPNISPSIAPKPQVTTTVAKLPTIPPPRAFTDVPDKFWAQGFINALSSRKIIEGFEDYSFRPNQPINRAEFAAIVNRAFKKEIGQTKLSFNDIPQKYWATGAINDAIATGFMKGFPDKSFKPDQKIPRAQVLVALISGLNLKTPASPEKVVSIYKDAKDIPKYAIPKVAAATIEGLVVNYPDKGSLAPNREITRAEAAAMIHQALVKMGRLQPIKSENIVKAPK</sequence>
<keyword evidence="4" id="KW-1185">Reference proteome</keyword>
<evidence type="ECO:0000256" key="1">
    <source>
        <dbReference type="SAM" id="Phobius"/>
    </source>
</evidence>